<feature type="region of interest" description="Disordered" evidence="1">
    <location>
        <begin position="45"/>
        <end position="132"/>
    </location>
</feature>
<accession>A0A0M0JZ87</accession>
<organism evidence="2 3">
    <name type="scientific">Chrysochromulina tobinii</name>
    <dbReference type="NCBI Taxonomy" id="1460289"/>
    <lineage>
        <taxon>Eukaryota</taxon>
        <taxon>Haptista</taxon>
        <taxon>Haptophyta</taxon>
        <taxon>Prymnesiophyceae</taxon>
        <taxon>Prymnesiales</taxon>
        <taxon>Chrysochromulinaceae</taxon>
        <taxon>Chrysochromulina</taxon>
    </lineage>
</organism>
<proteinExistence type="predicted"/>
<sequence length="219" mass="24735">MHFFPGAHRPRKAPKSSRWETRARVWAFRVSHPRATAWMQTMAGRARDNHSMSTGVRARADSCSMSSEPKGIDMSRFRTRPAPGMACSKAGSSTKARRLTASGKRSMPPSRERRSAISLSADETQLKQRRKSPVICRTKRRLSKRLRRSARDQPFTADFWKAWLSILYRMSFFAHVGPCDSTLEIIVSPSRKSIGLRAAAVPYLHQSKGPQLEHHPPPA</sequence>
<gene>
    <name evidence="2" type="ORF">Ctob_016611</name>
</gene>
<reference evidence="3" key="1">
    <citation type="journal article" date="2015" name="PLoS Genet.">
        <title>Genome Sequence and Transcriptome Analyses of Chrysochromulina tobin: Metabolic Tools for Enhanced Algal Fitness in the Prominent Order Prymnesiales (Haptophyceae).</title>
        <authorList>
            <person name="Hovde B.T."/>
            <person name="Deodato C.R."/>
            <person name="Hunsperger H.M."/>
            <person name="Ryken S.A."/>
            <person name="Yost W."/>
            <person name="Jha R.K."/>
            <person name="Patterson J."/>
            <person name="Monnat R.J. Jr."/>
            <person name="Barlow S.B."/>
            <person name="Starkenburg S.R."/>
            <person name="Cattolico R.A."/>
        </authorList>
    </citation>
    <scope>NUCLEOTIDE SEQUENCE</scope>
    <source>
        <strain evidence="3">CCMP291</strain>
    </source>
</reference>
<name>A0A0M0JZ87_9EUKA</name>
<evidence type="ECO:0000313" key="2">
    <source>
        <dbReference type="EMBL" id="KOO31884.1"/>
    </source>
</evidence>
<evidence type="ECO:0000256" key="1">
    <source>
        <dbReference type="SAM" id="MobiDB-lite"/>
    </source>
</evidence>
<comment type="caution">
    <text evidence="2">The sequence shown here is derived from an EMBL/GenBank/DDBJ whole genome shotgun (WGS) entry which is preliminary data.</text>
</comment>
<dbReference type="EMBL" id="JWZX01001907">
    <property type="protein sequence ID" value="KOO31884.1"/>
    <property type="molecule type" value="Genomic_DNA"/>
</dbReference>
<protein>
    <submittedName>
        <fullName evidence="2">Uncharacterized protein</fullName>
    </submittedName>
</protein>
<keyword evidence="3" id="KW-1185">Reference proteome</keyword>
<evidence type="ECO:0000313" key="3">
    <source>
        <dbReference type="Proteomes" id="UP000037460"/>
    </source>
</evidence>
<dbReference type="Proteomes" id="UP000037460">
    <property type="component" value="Unassembled WGS sequence"/>
</dbReference>
<dbReference type="AlphaFoldDB" id="A0A0M0JZ87"/>